<evidence type="ECO:0000256" key="7">
    <source>
        <dbReference type="SAM" id="Phobius"/>
    </source>
</evidence>
<organism evidence="8 9">
    <name type="scientific">Deinococcus radiotolerans</name>
    <dbReference type="NCBI Taxonomy" id="1309407"/>
    <lineage>
        <taxon>Bacteria</taxon>
        <taxon>Thermotogati</taxon>
        <taxon>Deinococcota</taxon>
        <taxon>Deinococci</taxon>
        <taxon>Deinococcales</taxon>
        <taxon>Deinococcaceae</taxon>
        <taxon>Deinococcus</taxon>
    </lineage>
</organism>
<evidence type="ECO:0000313" key="8">
    <source>
        <dbReference type="EMBL" id="GGK92256.1"/>
    </source>
</evidence>
<dbReference type="Pfam" id="PF02417">
    <property type="entry name" value="Chromate_transp"/>
    <property type="match status" value="1"/>
</dbReference>
<dbReference type="PANTHER" id="PTHR43663:SF1">
    <property type="entry name" value="CHROMATE TRANSPORTER"/>
    <property type="match status" value="1"/>
</dbReference>
<dbReference type="Proteomes" id="UP000604341">
    <property type="component" value="Unassembled WGS sequence"/>
</dbReference>
<keyword evidence="9" id="KW-1185">Reference proteome</keyword>
<comment type="similarity">
    <text evidence="2">Belongs to the chromate ion transporter (CHR) (TC 2.A.51) family.</text>
</comment>
<evidence type="ECO:0000256" key="5">
    <source>
        <dbReference type="ARBA" id="ARBA00022989"/>
    </source>
</evidence>
<evidence type="ECO:0000256" key="2">
    <source>
        <dbReference type="ARBA" id="ARBA00005262"/>
    </source>
</evidence>
<protein>
    <submittedName>
        <fullName evidence="8">Chromate transporter</fullName>
    </submittedName>
</protein>
<keyword evidence="4 7" id="KW-0812">Transmembrane</keyword>
<comment type="caution">
    <text evidence="8">The sequence shown here is derived from an EMBL/GenBank/DDBJ whole genome shotgun (WGS) entry which is preliminary data.</text>
</comment>
<dbReference type="InterPro" id="IPR003370">
    <property type="entry name" value="Chromate_transpt"/>
</dbReference>
<evidence type="ECO:0000313" key="9">
    <source>
        <dbReference type="Proteomes" id="UP000604341"/>
    </source>
</evidence>
<feature type="transmembrane region" description="Helical" evidence="7">
    <location>
        <begin position="83"/>
        <end position="109"/>
    </location>
</feature>
<keyword evidence="3" id="KW-1003">Cell membrane</keyword>
<comment type="subcellular location">
    <subcellularLocation>
        <location evidence="1">Cell membrane</location>
        <topology evidence="1">Multi-pass membrane protein</topology>
    </subcellularLocation>
</comment>
<evidence type="ECO:0000256" key="6">
    <source>
        <dbReference type="ARBA" id="ARBA00023136"/>
    </source>
</evidence>
<feature type="transmembrane region" description="Helical" evidence="7">
    <location>
        <begin position="130"/>
        <end position="151"/>
    </location>
</feature>
<evidence type="ECO:0000256" key="3">
    <source>
        <dbReference type="ARBA" id="ARBA00022475"/>
    </source>
</evidence>
<dbReference type="InterPro" id="IPR052518">
    <property type="entry name" value="CHR_Transporter"/>
</dbReference>
<reference evidence="9" key="1">
    <citation type="journal article" date="2019" name="Int. J. Syst. Evol. Microbiol.">
        <title>The Global Catalogue of Microorganisms (GCM) 10K type strain sequencing project: providing services to taxonomists for standard genome sequencing and annotation.</title>
        <authorList>
            <consortium name="The Broad Institute Genomics Platform"/>
            <consortium name="The Broad Institute Genome Sequencing Center for Infectious Disease"/>
            <person name="Wu L."/>
            <person name="Ma J."/>
        </authorList>
    </citation>
    <scope>NUCLEOTIDE SEQUENCE [LARGE SCALE GENOMIC DNA]</scope>
    <source>
        <strain evidence="9">JCM 19173</strain>
    </source>
</reference>
<keyword evidence="5 7" id="KW-1133">Transmembrane helix</keyword>
<gene>
    <name evidence="8" type="ORF">GCM10010844_08450</name>
</gene>
<keyword evidence="6 7" id="KW-0472">Membrane</keyword>
<evidence type="ECO:0000256" key="1">
    <source>
        <dbReference type="ARBA" id="ARBA00004651"/>
    </source>
</evidence>
<dbReference type="EMBL" id="BMPE01000001">
    <property type="protein sequence ID" value="GGK92256.1"/>
    <property type="molecule type" value="Genomic_DNA"/>
</dbReference>
<dbReference type="PANTHER" id="PTHR43663">
    <property type="entry name" value="CHROMATE TRANSPORT PROTEIN-RELATED"/>
    <property type="match status" value="1"/>
</dbReference>
<evidence type="ECO:0000256" key="4">
    <source>
        <dbReference type="ARBA" id="ARBA00022692"/>
    </source>
</evidence>
<sequence>MRIRADPAVFAAHRAGGEMTADPLDILLTFARLGLVSFGGANLPEIERVLVEQKHWITPQLLANGFALGQVMPGPNMLAMTHYGFAAGGWLGAFAATLGFYGPTALLSAAAMTTWQRLSRWRWLPSLRSALLPFGAGVLLAGVLVLARGSIHSPAGALIAAVSFALLWRTRVNAALIVVGAAVLGAVLSL</sequence>
<name>A0ABQ2FGJ2_9DEIO</name>
<proteinExistence type="inferred from homology"/>
<feature type="transmembrane region" description="Helical" evidence="7">
    <location>
        <begin position="171"/>
        <end position="189"/>
    </location>
</feature>
<accession>A0ABQ2FGJ2</accession>